<dbReference type="Proteomes" id="UP000654075">
    <property type="component" value="Unassembled WGS sequence"/>
</dbReference>
<feature type="transmembrane region" description="Helical" evidence="1">
    <location>
        <begin position="66"/>
        <end position="87"/>
    </location>
</feature>
<organism evidence="2 4">
    <name type="scientific">Polarella glacialis</name>
    <name type="common">Dinoflagellate</name>
    <dbReference type="NCBI Taxonomy" id="89957"/>
    <lineage>
        <taxon>Eukaryota</taxon>
        <taxon>Sar</taxon>
        <taxon>Alveolata</taxon>
        <taxon>Dinophyceae</taxon>
        <taxon>Suessiales</taxon>
        <taxon>Suessiaceae</taxon>
        <taxon>Polarella</taxon>
    </lineage>
</organism>
<keyword evidence="1" id="KW-0472">Membrane</keyword>
<evidence type="ECO:0000313" key="2">
    <source>
        <dbReference type="EMBL" id="CAE8598838.1"/>
    </source>
</evidence>
<evidence type="ECO:0000256" key="1">
    <source>
        <dbReference type="SAM" id="Phobius"/>
    </source>
</evidence>
<name>A0A813EK98_POLGL</name>
<dbReference type="EMBL" id="CAJNNW010032258">
    <property type="protein sequence ID" value="CAE8712027.1"/>
    <property type="molecule type" value="Genomic_DNA"/>
</dbReference>
<reference evidence="2" key="1">
    <citation type="submission" date="2021-02" db="EMBL/GenBank/DDBJ databases">
        <authorList>
            <person name="Dougan E. K."/>
            <person name="Rhodes N."/>
            <person name="Thang M."/>
            <person name="Chan C."/>
        </authorList>
    </citation>
    <scope>NUCLEOTIDE SEQUENCE</scope>
</reference>
<proteinExistence type="predicted"/>
<dbReference type="Proteomes" id="UP000626109">
    <property type="component" value="Unassembled WGS sequence"/>
</dbReference>
<evidence type="ECO:0000313" key="4">
    <source>
        <dbReference type="Proteomes" id="UP000654075"/>
    </source>
</evidence>
<dbReference type="AlphaFoldDB" id="A0A813EK98"/>
<dbReference type="EMBL" id="CAJNNV010010615">
    <property type="protein sequence ID" value="CAE8598838.1"/>
    <property type="molecule type" value="Genomic_DNA"/>
</dbReference>
<comment type="caution">
    <text evidence="2">The sequence shown here is derived from an EMBL/GenBank/DDBJ whole genome shotgun (WGS) entry which is preliminary data.</text>
</comment>
<protein>
    <submittedName>
        <fullName evidence="2">Uncharacterized protein</fullName>
    </submittedName>
</protein>
<keyword evidence="1" id="KW-1133">Transmembrane helix</keyword>
<accession>A0A813EK98</accession>
<keyword evidence="1" id="KW-0812">Transmembrane</keyword>
<sequence length="103" mass="11261">MLHWQLMADICVGELHPHTSLGNHNNNNNNQVHLYHAQADSLSSVFQFGLGNNNTNNNSNSAATSINYAVMFCLLPAAALACSFVILPRHRLFTVACAIRLLA</sequence>
<keyword evidence="4" id="KW-1185">Reference proteome</keyword>
<evidence type="ECO:0000313" key="3">
    <source>
        <dbReference type="EMBL" id="CAE8712027.1"/>
    </source>
</evidence>
<gene>
    <name evidence="2" type="ORF">PGLA1383_LOCUS17237</name>
    <name evidence="3" type="ORF">PGLA2088_LOCUS36795</name>
</gene>